<dbReference type="RefSeq" id="WP_376810238.1">
    <property type="nucleotide sequence ID" value="NZ_JBHTAC010000058.1"/>
</dbReference>
<gene>
    <name evidence="1" type="ORF">ACFQO7_34060</name>
</gene>
<reference evidence="2" key="1">
    <citation type="journal article" date="2019" name="Int. J. Syst. Evol. Microbiol.">
        <title>The Global Catalogue of Microorganisms (GCM) 10K type strain sequencing project: providing services to taxonomists for standard genome sequencing and annotation.</title>
        <authorList>
            <consortium name="The Broad Institute Genomics Platform"/>
            <consortium name="The Broad Institute Genome Sequencing Center for Infectious Disease"/>
            <person name="Wu L."/>
            <person name="Ma J."/>
        </authorList>
    </citation>
    <scope>NUCLEOTIDE SEQUENCE [LARGE SCALE GENOMIC DNA]</scope>
    <source>
        <strain evidence="2">CGMCC 1.9106</strain>
    </source>
</reference>
<dbReference type="EMBL" id="JBHTAC010000058">
    <property type="protein sequence ID" value="MFC7247514.1"/>
    <property type="molecule type" value="Genomic_DNA"/>
</dbReference>
<evidence type="ECO:0000313" key="1">
    <source>
        <dbReference type="EMBL" id="MFC7247514.1"/>
    </source>
</evidence>
<evidence type="ECO:0000313" key="2">
    <source>
        <dbReference type="Proteomes" id="UP001596392"/>
    </source>
</evidence>
<protein>
    <recommendedName>
        <fullName evidence="3">Protein kinase domain-containing protein</fullName>
    </recommendedName>
</protein>
<sequence length="374" mass="39215">MNAANTDDDLRTALMGRIGGRQYAPVGAGRRSRLGTWYPLMDADGRICEGLLVQDTGRFDAGFVRRVAEHVRRSGTRRPPGVVGLIDAMFDEQYGWLIADAPPARILAQQMGAPDGVAAQTMLAVAAESARLLLDLHAAGTAHGDVSVHTVALGVSGQVLLTEAGLAHLFAGTVPDPRHDVAGWVRLLDELRAATADRRAGQVLEQAARAAASTGGTAGLAAGLGRLSHGEAQTVPLSASAAGSAMSAPTIVLTKTPPAPGRAATALNHRYPAGEDTVAAEPVSATGTVRHRDGRTRLNVYLPEPDMRMNHVPYEPLPVRAQPPRHEDSGQRIRQTAARAGVKLPPWIRLDLIGSGLITAALLLGILQVSGRLG</sequence>
<organism evidence="1 2">
    <name type="scientific">Catellatospora aurea</name>
    <dbReference type="NCBI Taxonomy" id="1337874"/>
    <lineage>
        <taxon>Bacteria</taxon>
        <taxon>Bacillati</taxon>
        <taxon>Actinomycetota</taxon>
        <taxon>Actinomycetes</taxon>
        <taxon>Micromonosporales</taxon>
        <taxon>Micromonosporaceae</taxon>
        <taxon>Catellatospora</taxon>
    </lineage>
</organism>
<dbReference type="InterPro" id="IPR011009">
    <property type="entry name" value="Kinase-like_dom_sf"/>
</dbReference>
<accession>A0ABW2H6I3</accession>
<keyword evidence="2" id="KW-1185">Reference proteome</keyword>
<evidence type="ECO:0008006" key="3">
    <source>
        <dbReference type="Google" id="ProtNLM"/>
    </source>
</evidence>
<proteinExistence type="predicted"/>
<comment type="caution">
    <text evidence="1">The sequence shown here is derived from an EMBL/GenBank/DDBJ whole genome shotgun (WGS) entry which is preliminary data.</text>
</comment>
<name>A0ABW2H6I3_9ACTN</name>
<dbReference type="SUPFAM" id="SSF56112">
    <property type="entry name" value="Protein kinase-like (PK-like)"/>
    <property type="match status" value="1"/>
</dbReference>
<dbReference type="Proteomes" id="UP001596392">
    <property type="component" value="Unassembled WGS sequence"/>
</dbReference>